<feature type="transmembrane region" description="Helical" evidence="12">
    <location>
        <begin position="778"/>
        <end position="797"/>
    </location>
</feature>
<keyword evidence="9 12" id="KW-0472">Membrane</keyword>
<dbReference type="PANTHER" id="PTHR23071">
    <property type="entry name" value="PHOSPHATIDYLINOSITOL GLYCAN"/>
    <property type="match status" value="1"/>
</dbReference>
<feature type="transmembrane region" description="Helical" evidence="12">
    <location>
        <begin position="848"/>
        <end position="871"/>
    </location>
</feature>
<accession>A0A9P7NDL9</accession>
<evidence type="ECO:0000256" key="5">
    <source>
        <dbReference type="ARBA" id="ARBA00022679"/>
    </source>
</evidence>
<evidence type="ECO:0000256" key="9">
    <source>
        <dbReference type="ARBA" id="ARBA00023136"/>
    </source>
</evidence>
<evidence type="ECO:0000256" key="6">
    <source>
        <dbReference type="ARBA" id="ARBA00022692"/>
    </source>
</evidence>
<keyword evidence="10" id="KW-0325">Glycoprotein</keyword>
<feature type="transmembrane region" description="Helical" evidence="12">
    <location>
        <begin position="910"/>
        <end position="933"/>
    </location>
</feature>
<organism evidence="13 14">
    <name type="scientific">Claviceps pusilla</name>
    <dbReference type="NCBI Taxonomy" id="123648"/>
    <lineage>
        <taxon>Eukaryota</taxon>
        <taxon>Fungi</taxon>
        <taxon>Dikarya</taxon>
        <taxon>Ascomycota</taxon>
        <taxon>Pezizomycotina</taxon>
        <taxon>Sordariomycetes</taxon>
        <taxon>Hypocreomycetidae</taxon>
        <taxon>Hypocreales</taxon>
        <taxon>Clavicipitaceae</taxon>
        <taxon>Claviceps</taxon>
    </lineage>
</organism>
<evidence type="ECO:0000256" key="11">
    <source>
        <dbReference type="SAM" id="MobiDB-lite"/>
    </source>
</evidence>
<evidence type="ECO:0000256" key="10">
    <source>
        <dbReference type="ARBA" id="ARBA00023180"/>
    </source>
</evidence>
<feature type="compositionally biased region" description="Low complexity" evidence="11">
    <location>
        <begin position="11"/>
        <end position="29"/>
    </location>
</feature>
<dbReference type="PANTHER" id="PTHR23071:SF1">
    <property type="entry name" value="GPI ETHANOLAMINE PHOSPHATE TRANSFERASE 3"/>
    <property type="match status" value="1"/>
</dbReference>
<dbReference type="InterPro" id="IPR037675">
    <property type="entry name" value="PIG-O_N"/>
</dbReference>
<feature type="transmembrane region" description="Helical" evidence="12">
    <location>
        <begin position="809"/>
        <end position="827"/>
    </location>
</feature>
<evidence type="ECO:0000256" key="4">
    <source>
        <dbReference type="ARBA" id="ARBA00022502"/>
    </source>
</evidence>
<dbReference type="Pfam" id="PF01663">
    <property type="entry name" value="Phosphodiest"/>
    <property type="match status" value="1"/>
</dbReference>
<comment type="subcellular location">
    <subcellularLocation>
        <location evidence="1">Endoplasmic reticulum membrane</location>
        <topology evidence="1">Multi-pass membrane protein</topology>
    </subcellularLocation>
</comment>
<evidence type="ECO:0000313" key="14">
    <source>
        <dbReference type="Proteomes" id="UP000748025"/>
    </source>
</evidence>
<proteinExistence type="inferred from homology"/>
<keyword evidence="6 12" id="KW-0812">Transmembrane</keyword>
<keyword evidence="7" id="KW-0256">Endoplasmic reticulum</keyword>
<feature type="transmembrane region" description="Helical" evidence="12">
    <location>
        <begin position="703"/>
        <end position="721"/>
    </location>
</feature>
<evidence type="ECO:0000256" key="3">
    <source>
        <dbReference type="ARBA" id="ARBA00008695"/>
    </source>
</evidence>
<dbReference type="AlphaFoldDB" id="A0A9P7NDL9"/>
<feature type="transmembrane region" description="Helical" evidence="12">
    <location>
        <begin position="1069"/>
        <end position="1091"/>
    </location>
</feature>
<comment type="caution">
    <text evidence="13">The sequence shown here is derived from an EMBL/GenBank/DDBJ whole genome shotgun (WGS) entry which is preliminary data.</text>
</comment>
<name>A0A9P7NDL9_9HYPO</name>
<evidence type="ECO:0000256" key="7">
    <source>
        <dbReference type="ARBA" id="ARBA00022824"/>
    </source>
</evidence>
<dbReference type="CDD" id="cd16023">
    <property type="entry name" value="GPI_EPT_3"/>
    <property type="match status" value="1"/>
</dbReference>
<sequence length="1106" mass="122346">MPQRSPKTKAKAASPSPASPSASAAGSSSAAPLDYKAVAAQWAKAKRIQAANDAEAKALGQPSERDAAQALERQRERLNQLRQKSYERRWWWTVAFWAWLLVTHAVGLWLFTSGFLLTRLVLEDTSSCTVPPIGSKLAPLSVDKGCWHPKTFDRAVVIVIDALRYDFTVPQGRQATETNEHEHEHEHKHKNKHKRQHEFHNAFPFMYDTAVRSPRNAVLRPFIADPPTTTLQRLKGLTTGTLPTFIDAGSNFAGSAIDEDNILMQLKNAGKKIAHLGDDTWVSLFPGYFEPNISKAYDSFNVYDLHTVDNGVMDNIFPLMEGKAAGQWHLLIGHCLGVDHAGHRYGPDHPAMNAKLRQMDDFIRRLTAAIDDKTLLVVMGDHGMDDRGDHGGESDDEVEAALWMYSKAPIFGRTSPEHAVPPANAKIRPVNQIDLVPTLSLLLGIPIPYNNLGRPIEEAFAGPKGNDWANLAAVSRMTSAGIERYQASYFKARGISPGSGPDADSPAALWTEATKVPPSSHKAVYDAFVRFQAKTLLVCKDLWARFDIPRIISGVFVTAFGVVLLILYASRSEEDEFVVMNDVELDYAEKKLEVLEFKGEAEAEPHADQYYHRDMLRGLWDTRFLFIVGILIAAAVYRHQPLDRLATLVMLLVLTAVGTAVYDAGKTVTNLLPRTVWGWLSAVFTVSHSIGFASNSYTIWEDQILLFFTATFGFAATVSSFRIESRVERTMAVYHSVAFILLGRLASYSTLCREEQMPYCVSTYYASVKSTVSAPWQLIIPFGVFLVLPSLVKSFLTPTRSYHGLAPTWIGYVFRAGLFMSAVYWTIDAANNGAWFADKLSESTLKTVGVYLAQTILALALVAGTTAFIWAPPSVSIVSTTARKTGQARVAILGYSNVLGSRYLLLPLNILSACLLLTKPMGAGALALMMWQVLSLTEIIDLNNLKTETIGPVMLAILGNFYYFKTGHQAVLSTIQWDSAFIPLFTVRYPWTPLVVVLNTFAGPILAAVSVPLLSMWKVGPKQKGVLETVARSMAVFVAYYAVEALATMSWAGWLRRHLMLYRVFSPRFMMAGVLLLVLDLVLLLVTLTGVRCNTMSVSEVFGWAD</sequence>
<dbReference type="Proteomes" id="UP000748025">
    <property type="component" value="Unassembled WGS sequence"/>
</dbReference>
<comment type="pathway">
    <text evidence="2">Glycolipid biosynthesis; glycosylphosphatidylinositol-anchor biosynthesis.</text>
</comment>
<keyword evidence="5" id="KW-0808">Transferase</keyword>
<evidence type="ECO:0000256" key="1">
    <source>
        <dbReference type="ARBA" id="ARBA00004477"/>
    </source>
</evidence>
<gene>
    <name evidence="13" type="ORF">E4U43_006855</name>
</gene>
<evidence type="ECO:0000256" key="8">
    <source>
        <dbReference type="ARBA" id="ARBA00022989"/>
    </source>
</evidence>
<reference evidence="13" key="1">
    <citation type="journal article" date="2020" name="bioRxiv">
        <title>Whole genome comparisons of ergot fungi reveals the divergence and evolution of species within the genus Claviceps are the result of varying mechanisms driving genome evolution and host range expansion.</title>
        <authorList>
            <person name="Wyka S.A."/>
            <person name="Mondo S.J."/>
            <person name="Liu M."/>
            <person name="Dettman J."/>
            <person name="Nalam V."/>
            <person name="Broders K.D."/>
        </authorList>
    </citation>
    <scope>NUCLEOTIDE SEQUENCE</scope>
    <source>
        <strain evidence="13">CCC 602</strain>
    </source>
</reference>
<dbReference type="InterPro" id="IPR017850">
    <property type="entry name" value="Alkaline_phosphatase_core_sf"/>
</dbReference>
<feature type="transmembrane region" description="Helical" evidence="12">
    <location>
        <begin position="90"/>
        <end position="111"/>
    </location>
</feature>
<dbReference type="InterPro" id="IPR039524">
    <property type="entry name" value="PIGO/GPI13"/>
</dbReference>
<dbReference type="SUPFAM" id="SSF53649">
    <property type="entry name" value="Alkaline phosphatase-like"/>
    <property type="match status" value="1"/>
</dbReference>
<feature type="transmembrane region" description="Helical" evidence="12">
    <location>
        <begin position="991"/>
        <end position="1014"/>
    </location>
</feature>
<dbReference type="GO" id="GO:0005789">
    <property type="term" value="C:endoplasmic reticulum membrane"/>
    <property type="evidence" value="ECO:0007669"/>
    <property type="project" value="UniProtKB-SubCell"/>
</dbReference>
<dbReference type="OrthoDB" id="272139at2759"/>
<dbReference type="GO" id="GO:0006506">
    <property type="term" value="P:GPI anchor biosynthetic process"/>
    <property type="evidence" value="ECO:0007669"/>
    <property type="project" value="UniProtKB-KW"/>
</dbReference>
<keyword evidence="4" id="KW-0337">GPI-anchor biosynthesis</keyword>
<feature type="transmembrane region" description="Helical" evidence="12">
    <location>
        <begin position="676"/>
        <end position="697"/>
    </location>
</feature>
<keyword evidence="14" id="KW-1185">Reference proteome</keyword>
<keyword evidence="8 12" id="KW-1133">Transmembrane helix</keyword>
<evidence type="ECO:0008006" key="15">
    <source>
        <dbReference type="Google" id="ProtNLM"/>
    </source>
</evidence>
<feature type="transmembrane region" description="Helical" evidence="12">
    <location>
        <begin position="945"/>
        <end position="964"/>
    </location>
</feature>
<feature type="transmembrane region" description="Helical" evidence="12">
    <location>
        <begin position="645"/>
        <end position="664"/>
    </location>
</feature>
<feature type="compositionally biased region" description="Basic residues" evidence="11">
    <location>
        <begin position="1"/>
        <end position="10"/>
    </location>
</feature>
<dbReference type="GO" id="GO:0051377">
    <property type="term" value="F:mannose-ethanolamine phosphotransferase activity"/>
    <property type="evidence" value="ECO:0007669"/>
    <property type="project" value="InterPro"/>
</dbReference>
<feature type="region of interest" description="Disordered" evidence="11">
    <location>
        <begin position="174"/>
        <end position="194"/>
    </location>
</feature>
<feature type="region of interest" description="Disordered" evidence="11">
    <location>
        <begin position="1"/>
        <end position="29"/>
    </location>
</feature>
<evidence type="ECO:0000256" key="12">
    <source>
        <dbReference type="SAM" id="Phobius"/>
    </source>
</evidence>
<feature type="transmembrane region" description="Helical" evidence="12">
    <location>
        <begin position="551"/>
        <end position="570"/>
    </location>
</feature>
<feature type="transmembrane region" description="Helical" evidence="12">
    <location>
        <begin position="1035"/>
        <end position="1054"/>
    </location>
</feature>
<dbReference type="InterPro" id="IPR002591">
    <property type="entry name" value="Phosphodiest/P_Trfase"/>
</dbReference>
<protein>
    <recommendedName>
        <fullName evidence="15">GPI ethanolamine phosphate transferase 3</fullName>
    </recommendedName>
</protein>
<feature type="transmembrane region" description="Helical" evidence="12">
    <location>
        <begin position="622"/>
        <end position="639"/>
    </location>
</feature>
<dbReference type="Gene3D" id="3.40.720.10">
    <property type="entry name" value="Alkaline Phosphatase, subunit A"/>
    <property type="match status" value="1"/>
</dbReference>
<evidence type="ECO:0000256" key="2">
    <source>
        <dbReference type="ARBA" id="ARBA00004687"/>
    </source>
</evidence>
<dbReference type="EMBL" id="SRPW01000491">
    <property type="protein sequence ID" value="KAG6014169.1"/>
    <property type="molecule type" value="Genomic_DNA"/>
</dbReference>
<comment type="similarity">
    <text evidence="3">Belongs to the PIGG/PIGN/PIGO family. PIGO subfamily.</text>
</comment>
<evidence type="ECO:0000313" key="13">
    <source>
        <dbReference type="EMBL" id="KAG6014169.1"/>
    </source>
</evidence>